<dbReference type="Pfam" id="PF14014">
    <property type="entry name" value="DUF4230"/>
    <property type="match status" value="1"/>
</dbReference>
<name>D5ETX6_XYLR2</name>
<dbReference type="EMBL" id="CP002006">
    <property type="protein sequence ID" value="ADE81420.1"/>
    <property type="molecule type" value="Genomic_DNA"/>
</dbReference>
<reference evidence="1 2" key="1">
    <citation type="journal article" date="2010" name="Microb. Ecol.">
        <title>Comparative genome analysis of Prevotella ruminicola and Prevotella bryantii: insights into their environmental niche.</title>
        <authorList>
            <consortium name="North American Consortium for Rumen Bacteria"/>
            <person name="Purushe J."/>
            <person name="Fouts D.E."/>
            <person name="Morrison M."/>
            <person name="White B.A."/>
            <person name="Mackie R.I."/>
            <person name="Coutinho P.M."/>
            <person name="Henrissat B."/>
            <person name="Nelson K.E."/>
        </authorList>
    </citation>
    <scope>NUCLEOTIDE SEQUENCE [LARGE SCALE GENOMIC DNA]</scope>
    <source>
        <strain evidence="2">ATCC 19189 / JCM 8958 / 23</strain>
    </source>
</reference>
<dbReference type="RefSeq" id="WP_013063407.1">
    <property type="nucleotide sequence ID" value="NC_014033.1"/>
</dbReference>
<dbReference type="Proteomes" id="UP000000927">
    <property type="component" value="Chromosome"/>
</dbReference>
<evidence type="ECO:0000313" key="2">
    <source>
        <dbReference type="Proteomes" id="UP000000927"/>
    </source>
</evidence>
<accession>D5ETX6</accession>
<dbReference type="AlphaFoldDB" id="D5ETX6"/>
<dbReference type="InterPro" id="IPR025324">
    <property type="entry name" value="DUF4230"/>
</dbReference>
<dbReference type="KEGG" id="pru:PRU_1791"/>
<dbReference type="eggNOG" id="ENOG503262B">
    <property type="taxonomic scope" value="Bacteria"/>
</dbReference>
<organism evidence="1 2">
    <name type="scientific">Xylanibacter ruminicola (strain ATCC 19189 / DSM 19721 / CIP 105475 / JCM 8958 / 23)</name>
    <name type="common">Prevotella ruminicola</name>
    <dbReference type="NCBI Taxonomy" id="264731"/>
    <lineage>
        <taxon>Bacteria</taxon>
        <taxon>Pseudomonadati</taxon>
        <taxon>Bacteroidota</taxon>
        <taxon>Bacteroidia</taxon>
        <taxon>Bacteroidales</taxon>
        <taxon>Prevotellaceae</taxon>
        <taxon>Xylanibacter</taxon>
    </lineage>
</organism>
<protein>
    <submittedName>
        <fullName evidence="1">Conserved domain protein</fullName>
    </submittedName>
</protein>
<proteinExistence type="predicted"/>
<sequence>MKQRRNILIATAALLVLVLFGLLTRCQLLLPVLPGDRFLAADSDARNLSPGRSIDTVPMLILQVQKCSKLYTAEYRVHKIITHDDALRLKGQLMSKQFNLKVPLADRKIAIPMDAKIKAYIDFSEFSEQNIERSGNQITIILPDPQVVMTSSKIDQQNVKQYVGLTRAHFSDEELANYQQQGREAILQSIPDMGIEETARANAAKVLVPMLTQLGYEEQNITIAFRKDLDFRHKYQGLIRFED</sequence>
<dbReference type="GeneID" id="31501343"/>
<keyword evidence="2" id="KW-1185">Reference proteome</keyword>
<gene>
    <name evidence="1" type="ordered locus">PRU_1791</name>
</gene>
<dbReference type="HOGENOM" id="CLU_1244408_0_0_10"/>
<evidence type="ECO:0000313" key="1">
    <source>
        <dbReference type="EMBL" id="ADE81420.1"/>
    </source>
</evidence>
<dbReference type="STRING" id="264731.PRU_1791"/>